<name>A0A8S0SBA6_OLEEU</name>
<comment type="caution">
    <text evidence="2">The sequence shown here is derived from an EMBL/GenBank/DDBJ whole genome shotgun (WGS) entry which is preliminary data.</text>
</comment>
<dbReference type="Proteomes" id="UP000594638">
    <property type="component" value="Unassembled WGS sequence"/>
</dbReference>
<sequence>MRGEGGIRIGLQNGKRNCHHRVDAFITNPITPKLALVFDIRNPLPNHTHQSTPPLSQTTSYSSQPNSSTEINSFELVGSRGGGDGIVASVGGGFWSEEPA</sequence>
<dbReference type="Gramene" id="OE9A040832T1">
    <property type="protein sequence ID" value="OE9A040832C1"/>
    <property type="gene ID" value="OE9A040832"/>
</dbReference>
<reference evidence="2 3" key="1">
    <citation type="submission" date="2019-12" db="EMBL/GenBank/DDBJ databases">
        <authorList>
            <person name="Alioto T."/>
            <person name="Alioto T."/>
            <person name="Gomez Garrido J."/>
        </authorList>
    </citation>
    <scope>NUCLEOTIDE SEQUENCE [LARGE SCALE GENOMIC DNA]</scope>
</reference>
<feature type="region of interest" description="Disordered" evidence="1">
    <location>
        <begin position="43"/>
        <end position="76"/>
    </location>
</feature>
<dbReference type="EMBL" id="CACTIH010004143">
    <property type="protein sequence ID" value="CAA2989732.1"/>
    <property type="molecule type" value="Genomic_DNA"/>
</dbReference>
<evidence type="ECO:0000256" key="1">
    <source>
        <dbReference type="SAM" id="MobiDB-lite"/>
    </source>
</evidence>
<feature type="compositionally biased region" description="Polar residues" evidence="1">
    <location>
        <begin position="45"/>
        <end position="72"/>
    </location>
</feature>
<evidence type="ECO:0000313" key="3">
    <source>
        <dbReference type="Proteomes" id="UP000594638"/>
    </source>
</evidence>
<organism evidence="2 3">
    <name type="scientific">Olea europaea subsp. europaea</name>
    <dbReference type="NCBI Taxonomy" id="158383"/>
    <lineage>
        <taxon>Eukaryota</taxon>
        <taxon>Viridiplantae</taxon>
        <taxon>Streptophyta</taxon>
        <taxon>Embryophyta</taxon>
        <taxon>Tracheophyta</taxon>
        <taxon>Spermatophyta</taxon>
        <taxon>Magnoliopsida</taxon>
        <taxon>eudicotyledons</taxon>
        <taxon>Gunneridae</taxon>
        <taxon>Pentapetalae</taxon>
        <taxon>asterids</taxon>
        <taxon>lamiids</taxon>
        <taxon>Lamiales</taxon>
        <taxon>Oleaceae</taxon>
        <taxon>Oleeae</taxon>
        <taxon>Olea</taxon>
    </lineage>
</organism>
<dbReference type="AlphaFoldDB" id="A0A8S0SBA6"/>
<proteinExistence type="predicted"/>
<accession>A0A8S0SBA6</accession>
<protein>
    <submittedName>
        <fullName evidence="2">Uncharacterized protein</fullName>
    </submittedName>
</protein>
<keyword evidence="3" id="KW-1185">Reference proteome</keyword>
<evidence type="ECO:0000313" key="2">
    <source>
        <dbReference type="EMBL" id="CAA2989732.1"/>
    </source>
</evidence>
<gene>
    <name evidence="2" type="ORF">OLEA9_A040832</name>
</gene>